<gene>
    <name evidence="2" type="ORF">G9U51_12265</name>
</gene>
<evidence type="ECO:0000256" key="1">
    <source>
        <dbReference type="SAM" id="Phobius"/>
    </source>
</evidence>
<feature type="transmembrane region" description="Helical" evidence="1">
    <location>
        <begin position="21"/>
        <end position="41"/>
    </location>
</feature>
<feature type="transmembrane region" description="Helical" evidence="1">
    <location>
        <begin position="416"/>
        <end position="435"/>
    </location>
</feature>
<proteinExistence type="predicted"/>
<feature type="transmembrane region" description="Helical" evidence="1">
    <location>
        <begin position="222"/>
        <end position="240"/>
    </location>
</feature>
<dbReference type="AlphaFoldDB" id="A0A967EB38"/>
<name>A0A967EB38_9MICO</name>
<dbReference type="EMBL" id="JAAOIV010000009">
    <property type="protein sequence ID" value="NHN56554.1"/>
    <property type="molecule type" value="Genomic_DNA"/>
</dbReference>
<feature type="transmembrane region" description="Helical" evidence="1">
    <location>
        <begin position="297"/>
        <end position="315"/>
    </location>
</feature>
<sequence>MTTTDRPRAPRLAPDRPRAPRLATGALFGVTFVYLTLRAFVGNDLRDGTYVIALSRRMAAGDLPFRDELSFHTLGSAFAVPFTWVWLRLFDTTGLILAERLFTVAWICPLLYAAYRALSFTLPKVPCAAAICAAGMAIPYALIVTSYNTVSMFGLLLAFCAGFRTITSYHRGWAVTTAIAATLATIGFPAVGLGTAALLCLVGYVAHHRGTPWRTVLRDIGAPWLTLVVLFTLALALLGFESLRSALELQSAMRPESKSTLAIARLLRHELGFVFTTWRPALALVLSVIAALSRRRLVTSAAAIVAGLLMLDPAIEPPSANTLHLNTNTYPATMGLHLTVVLAPIAVRVARDHRDYRRLLRLSLVGLLAAAGVQQSTASGWDFGAAMTGATPLFTAVVLGYALHLRDACLPRPLRAAMVLPAAAVLACLTAVVFYDGPVLQHRAPATSGPAAGLWLSDYSSRANARVTRMTGLCPANARALIIDVPGAYLWLPARSASVSTWISRRDLHAVPMDRQLQLKPDCVIAASLAGVEKVVPADNVAQKRLLTGMRPAGPPMTVNQSPARGEDSFQVWVRADNRPR</sequence>
<dbReference type="Proteomes" id="UP000744769">
    <property type="component" value="Unassembled WGS sequence"/>
</dbReference>
<feature type="transmembrane region" description="Helical" evidence="1">
    <location>
        <begin position="69"/>
        <end position="87"/>
    </location>
</feature>
<dbReference type="RefSeq" id="WP_166197225.1">
    <property type="nucleotide sequence ID" value="NZ_JAAOIV010000009.1"/>
</dbReference>
<protein>
    <submittedName>
        <fullName evidence="2">Uncharacterized protein</fullName>
    </submittedName>
</protein>
<feature type="transmembrane region" description="Helical" evidence="1">
    <location>
        <begin position="327"/>
        <end position="347"/>
    </location>
</feature>
<evidence type="ECO:0000313" key="3">
    <source>
        <dbReference type="Proteomes" id="UP000744769"/>
    </source>
</evidence>
<feature type="transmembrane region" description="Helical" evidence="1">
    <location>
        <begin position="94"/>
        <end position="115"/>
    </location>
</feature>
<feature type="transmembrane region" description="Helical" evidence="1">
    <location>
        <begin position="359"/>
        <end position="377"/>
    </location>
</feature>
<keyword evidence="3" id="KW-1185">Reference proteome</keyword>
<reference evidence="2" key="1">
    <citation type="submission" date="2020-03" db="EMBL/GenBank/DDBJ databases">
        <title>Draft sequencing of Calidifontibacter sp. DB0510.</title>
        <authorList>
            <person name="Kim D.-U."/>
        </authorList>
    </citation>
    <scope>NUCLEOTIDE SEQUENCE</scope>
    <source>
        <strain evidence="2">DB0510</strain>
    </source>
</reference>
<keyword evidence="1" id="KW-0812">Transmembrane</keyword>
<organism evidence="2 3">
    <name type="scientific">Metallococcus carri</name>
    <dbReference type="NCBI Taxonomy" id="1656884"/>
    <lineage>
        <taxon>Bacteria</taxon>
        <taxon>Bacillati</taxon>
        <taxon>Actinomycetota</taxon>
        <taxon>Actinomycetes</taxon>
        <taxon>Micrococcales</taxon>
        <taxon>Dermacoccaceae</taxon>
        <taxon>Metallococcus</taxon>
    </lineage>
</organism>
<evidence type="ECO:0000313" key="2">
    <source>
        <dbReference type="EMBL" id="NHN56554.1"/>
    </source>
</evidence>
<comment type="caution">
    <text evidence="2">The sequence shown here is derived from an EMBL/GenBank/DDBJ whole genome shotgun (WGS) entry which is preliminary data.</text>
</comment>
<keyword evidence="1" id="KW-1133">Transmembrane helix</keyword>
<feature type="transmembrane region" description="Helical" evidence="1">
    <location>
        <begin position="173"/>
        <end position="201"/>
    </location>
</feature>
<feature type="transmembrane region" description="Helical" evidence="1">
    <location>
        <begin position="383"/>
        <end position="404"/>
    </location>
</feature>
<keyword evidence="1" id="KW-0472">Membrane</keyword>
<accession>A0A967EB38</accession>